<evidence type="ECO:0000313" key="4">
    <source>
        <dbReference type="EMBL" id="PRY46110.1"/>
    </source>
</evidence>
<evidence type="ECO:0000259" key="3">
    <source>
        <dbReference type="Pfam" id="PF07687"/>
    </source>
</evidence>
<dbReference type="InterPro" id="IPR036264">
    <property type="entry name" value="Bact_exopeptidase_dim_dom"/>
</dbReference>
<feature type="binding site" evidence="2">
    <location>
        <position position="389"/>
    </location>
    <ligand>
        <name>Mn(2+)</name>
        <dbReference type="ChEBI" id="CHEBI:29035"/>
        <label>2</label>
    </ligand>
</feature>
<dbReference type="Gene3D" id="3.40.630.10">
    <property type="entry name" value="Zn peptidases"/>
    <property type="match status" value="1"/>
</dbReference>
<dbReference type="InterPro" id="IPR002933">
    <property type="entry name" value="Peptidase_M20"/>
</dbReference>
<organism evidence="4 5">
    <name type="scientific">Umezawaea tangerina</name>
    <dbReference type="NCBI Taxonomy" id="84725"/>
    <lineage>
        <taxon>Bacteria</taxon>
        <taxon>Bacillati</taxon>
        <taxon>Actinomycetota</taxon>
        <taxon>Actinomycetes</taxon>
        <taxon>Pseudonocardiales</taxon>
        <taxon>Pseudonocardiaceae</taxon>
        <taxon>Umezawaea</taxon>
    </lineage>
</organism>
<feature type="binding site" evidence="2">
    <location>
        <position position="125"/>
    </location>
    <ligand>
        <name>Mn(2+)</name>
        <dbReference type="ChEBI" id="CHEBI:29035"/>
        <label>2</label>
    </ligand>
</feature>
<dbReference type="CDD" id="cd03886">
    <property type="entry name" value="M20_Acy1"/>
    <property type="match status" value="1"/>
</dbReference>
<dbReference type="InterPro" id="IPR017439">
    <property type="entry name" value="Amidohydrolase"/>
</dbReference>
<dbReference type="PANTHER" id="PTHR11014:SF63">
    <property type="entry name" value="METALLOPEPTIDASE, PUTATIVE (AFU_ORTHOLOGUE AFUA_6G09600)-RELATED"/>
    <property type="match status" value="1"/>
</dbReference>
<feature type="binding site" evidence="2">
    <location>
        <position position="187"/>
    </location>
    <ligand>
        <name>Mn(2+)</name>
        <dbReference type="ChEBI" id="CHEBI:29035"/>
        <label>2</label>
    </ligand>
</feature>
<dbReference type="Pfam" id="PF07687">
    <property type="entry name" value="M20_dimer"/>
    <property type="match status" value="1"/>
</dbReference>
<gene>
    <name evidence="4" type="ORF">CLV43_101377</name>
</gene>
<feature type="domain" description="Peptidase M20 dimerisation" evidence="3">
    <location>
        <begin position="209"/>
        <end position="306"/>
    </location>
</feature>
<keyword evidence="1 4" id="KW-0378">Hydrolase</keyword>
<dbReference type="Gene3D" id="3.30.70.360">
    <property type="match status" value="1"/>
</dbReference>
<proteinExistence type="predicted"/>
<dbReference type="GO" id="GO:0046872">
    <property type="term" value="F:metal ion binding"/>
    <property type="evidence" value="ECO:0007669"/>
    <property type="project" value="UniProtKB-KW"/>
</dbReference>
<feature type="binding site" evidence="2">
    <location>
        <position position="123"/>
    </location>
    <ligand>
        <name>Mn(2+)</name>
        <dbReference type="ChEBI" id="CHEBI:29035"/>
        <label>2</label>
    </ligand>
</feature>
<protein>
    <submittedName>
        <fullName evidence="4">Hippurate hydrolase</fullName>
    </submittedName>
</protein>
<feature type="binding site" evidence="2">
    <location>
        <position position="159"/>
    </location>
    <ligand>
        <name>Mn(2+)</name>
        <dbReference type="ChEBI" id="CHEBI:29035"/>
        <label>2</label>
    </ligand>
</feature>
<dbReference type="FunFam" id="3.30.70.360:FF:000001">
    <property type="entry name" value="N-acetyldiaminopimelate deacetylase"/>
    <property type="match status" value="1"/>
</dbReference>
<keyword evidence="2" id="KW-0464">Manganese</keyword>
<dbReference type="AlphaFoldDB" id="A0A2T0TK65"/>
<dbReference type="GO" id="GO:0050118">
    <property type="term" value="F:N-acetyldiaminopimelate deacetylase activity"/>
    <property type="evidence" value="ECO:0007669"/>
    <property type="project" value="UniProtKB-ARBA"/>
</dbReference>
<keyword evidence="2" id="KW-0479">Metal-binding</keyword>
<dbReference type="EMBL" id="PVTF01000001">
    <property type="protein sequence ID" value="PRY46110.1"/>
    <property type="molecule type" value="Genomic_DNA"/>
</dbReference>
<dbReference type="GO" id="GO:0019877">
    <property type="term" value="P:diaminopimelate biosynthetic process"/>
    <property type="evidence" value="ECO:0007669"/>
    <property type="project" value="UniProtKB-ARBA"/>
</dbReference>
<name>A0A2T0TK65_9PSEU</name>
<evidence type="ECO:0000313" key="5">
    <source>
        <dbReference type="Proteomes" id="UP000239494"/>
    </source>
</evidence>
<comment type="caution">
    <text evidence="4">The sequence shown here is derived from an EMBL/GenBank/DDBJ whole genome shotgun (WGS) entry which is preliminary data.</text>
</comment>
<dbReference type="PIRSF" id="PIRSF005962">
    <property type="entry name" value="Pept_M20D_amidohydro"/>
    <property type="match status" value="1"/>
</dbReference>
<evidence type="ECO:0000256" key="2">
    <source>
        <dbReference type="PIRSR" id="PIRSR005962-1"/>
    </source>
</evidence>
<dbReference type="SUPFAM" id="SSF55031">
    <property type="entry name" value="Bacterial exopeptidase dimerisation domain"/>
    <property type="match status" value="1"/>
</dbReference>
<dbReference type="NCBIfam" id="TIGR01891">
    <property type="entry name" value="amidohydrolases"/>
    <property type="match status" value="1"/>
</dbReference>
<dbReference type="PANTHER" id="PTHR11014">
    <property type="entry name" value="PEPTIDASE M20 FAMILY MEMBER"/>
    <property type="match status" value="1"/>
</dbReference>
<reference evidence="4 5" key="1">
    <citation type="submission" date="2018-03" db="EMBL/GenBank/DDBJ databases">
        <title>Genomic Encyclopedia of Archaeal and Bacterial Type Strains, Phase II (KMG-II): from individual species to whole genera.</title>
        <authorList>
            <person name="Goeker M."/>
        </authorList>
    </citation>
    <scope>NUCLEOTIDE SEQUENCE [LARGE SCALE GENOMIC DNA]</scope>
    <source>
        <strain evidence="4 5">DSM 44720</strain>
    </source>
</reference>
<dbReference type="SUPFAM" id="SSF53187">
    <property type="entry name" value="Zn-dependent exopeptidases"/>
    <property type="match status" value="1"/>
</dbReference>
<dbReference type="Pfam" id="PF01546">
    <property type="entry name" value="Peptidase_M20"/>
    <property type="match status" value="1"/>
</dbReference>
<accession>A0A2T0TK65</accession>
<sequence>MTVRCQYRPMSTTLPQTQEPRFAGLLEEARALQPRTTALRRTIHRHPEQGLDLPVTQAAVLAELADLPLAVTTGRGLSSVVAVLEGARPGPTVLLRGDMDALPLQEDTGLDYASEVDGTMHACGHDTHVAMLASAARLLSARRDELAGRVVFMFQPGEEGQHGARIMLDEGLLDAAGPRVGKALAIHITSTLRSGVITCRPGPIMASADTFHVTVTGRGGHGGMPHDAIDPIPPTAAMVGALQTMVARKISVHEPAVVTVAHLKAGTTTNIIPETALMEGTIRTLSEATRALVHKEIRQVCEHVAAAHGCTAEVTVVPGYPVTVNDDTVGPHVLDLATATIGQSYSEPMLDPLMGAEDFSYILNQVPGAMAFLGACPPTVDLATAEANHSNRVLFDDTAMEHGVTLYAAFALDALR</sequence>
<keyword evidence="5" id="KW-1185">Reference proteome</keyword>
<comment type="cofactor">
    <cofactor evidence="2">
        <name>Mn(2+)</name>
        <dbReference type="ChEBI" id="CHEBI:29035"/>
    </cofactor>
    <text evidence="2">The Mn(2+) ion enhances activity.</text>
</comment>
<dbReference type="Proteomes" id="UP000239494">
    <property type="component" value="Unassembled WGS sequence"/>
</dbReference>
<dbReference type="InterPro" id="IPR011650">
    <property type="entry name" value="Peptidase_M20_dimer"/>
</dbReference>
<evidence type="ECO:0000256" key="1">
    <source>
        <dbReference type="ARBA" id="ARBA00022801"/>
    </source>
</evidence>